<organism evidence="2 3">
    <name type="scientific">Eiseniibacteriota bacterium</name>
    <dbReference type="NCBI Taxonomy" id="2212470"/>
    <lineage>
        <taxon>Bacteria</taxon>
        <taxon>Candidatus Eiseniibacteriota</taxon>
    </lineage>
</organism>
<evidence type="ECO:0000256" key="1">
    <source>
        <dbReference type="SAM" id="SignalP"/>
    </source>
</evidence>
<feature type="signal peptide" evidence="1">
    <location>
        <begin position="1"/>
        <end position="18"/>
    </location>
</feature>
<sequence>MRRFWVLALAASSLAYLAACGEGESEVFDPGSTRDLDAAPDTLDHAALDADRGYIERGETGARSVLPLMREGDLVSTVYLRFGLDDLPDTTSITDGKLSFRVVGGSGDLVRMQVFEVVGDAPDWREDDLPLEPLGLVEPFLDSQTTPVQGSPGTETDLSQVLTIPATLIRQWKSDPESNRGIALKLGPQSEGFLVVYSSEAVVTDTNTDGSVISVKTPELIVRRTDQDYTFEPDDDAYIVEGGTVDDPSSTTMLLEQLVPHRALLLPEIPDLLHKGDTIHKAELFVRVVPGSFADTLDLNLGLYRVLSDWQGGGAPDTVSRETFATDIVTVTEESDTLRFDFGPQLQRWLDGADEEGILLRIVGEGADDGAFRIYSSEAAEENRPFVRIIRSEAVDPRWEGR</sequence>
<reference evidence="2" key="1">
    <citation type="submission" date="2020-04" db="EMBL/GenBank/DDBJ databases">
        <authorList>
            <person name="Zhang T."/>
        </authorList>
    </citation>
    <scope>NUCLEOTIDE SEQUENCE</scope>
    <source>
        <strain evidence="2">HKST-UBA02</strain>
    </source>
</reference>
<name>A0A956NA03_UNCEI</name>
<protein>
    <recommendedName>
        <fullName evidence="4">DNRLRE domain-containing protein</fullName>
    </recommendedName>
</protein>
<dbReference type="Proteomes" id="UP000739538">
    <property type="component" value="Unassembled WGS sequence"/>
</dbReference>
<dbReference type="EMBL" id="JAGQHS010000022">
    <property type="protein sequence ID" value="MCA9755425.1"/>
    <property type="molecule type" value="Genomic_DNA"/>
</dbReference>
<evidence type="ECO:0000313" key="3">
    <source>
        <dbReference type="Proteomes" id="UP000739538"/>
    </source>
</evidence>
<feature type="chain" id="PRO_5037223467" description="DNRLRE domain-containing protein" evidence="1">
    <location>
        <begin position="19"/>
        <end position="402"/>
    </location>
</feature>
<comment type="caution">
    <text evidence="2">The sequence shown here is derived from an EMBL/GenBank/DDBJ whole genome shotgun (WGS) entry which is preliminary data.</text>
</comment>
<gene>
    <name evidence="2" type="ORF">KDA27_06465</name>
</gene>
<evidence type="ECO:0000313" key="2">
    <source>
        <dbReference type="EMBL" id="MCA9755425.1"/>
    </source>
</evidence>
<dbReference type="AlphaFoldDB" id="A0A956NA03"/>
<proteinExistence type="predicted"/>
<keyword evidence="1" id="KW-0732">Signal</keyword>
<reference evidence="2" key="2">
    <citation type="journal article" date="2021" name="Microbiome">
        <title>Successional dynamics and alternative stable states in a saline activated sludge microbial community over 9 years.</title>
        <authorList>
            <person name="Wang Y."/>
            <person name="Ye J."/>
            <person name="Ju F."/>
            <person name="Liu L."/>
            <person name="Boyd J.A."/>
            <person name="Deng Y."/>
            <person name="Parks D.H."/>
            <person name="Jiang X."/>
            <person name="Yin X."/>
            <person name="Woodcroft B.J."/>
            <person name="Tyson G.W."/>
            <person name="Hugenholtz P."/>
            <person name="Polz M.F."/>
            <person name="Zhang T."/>
        </authorList>
    </citation>
    <scope>NUCLEOTIDE SEQUENCE</scope>
    <source>
        <strain evidence="2">HKST-UBA02</strain>
    </source>
</reference>
<evidence type="ECO:0008006" key="4">
    <source>
        <dbReference type="Google" id="ProtNLM"/>
    </source>
</evidence>
<accession>A0A956NA03</accession>